<evidence type="ECO:0000256" key="6">
    <source>
        <dbReference type="ARBA" id="ARBA00022771"/>
    </source>
</evidence>
<proteinExistence type="inferred from homology"/>
<name>I1YHF2_METFJ</name>
<dbReference type="NCBIfam" id="NF002211">
    <property type="entry name" value="PRK01103.1"/>
    <property type="match status" value="1"/>
</dbReference>
<dbReference type="OrthoDB" id="9800855at2"/>
<keyword evidence="19" id="KW-1185">Reference proteome</keyword>
<evidence type="ECO:0000256" key="10">
    <source>
        <dbReference type="ARBA" id="ARBA00023204"/>
    </source>
</evidence>
<dbReference type="PROSITE" id="PS51066">
    <property type="entry name" value="ZF_FPG_2"/>
    <property type="match status" value="1"/>
</dbReference>
<dbReference type="EC" id="4.2.99.18" evidence="15"/>
<dbReference type="InterPro" id="IPR020629">
    <property type="entry name" value="FPG_Glyclase"/>
</dbReference>
<keyword evidence="5 15" id="KW-0227">DNA damage</keyword>
<dbReference type="GO" id="GO:0034039">
    <property type="term" value="F:8-oxo-7,8-dihydroguanine DNA N-glycosylase activity"/>
    <property type="evidence" value="ECO:0007669"/>
    <property type="project" value="TreeGrafter"/>
</dbReference>
<accession>I1YHF2</accession>
<protein>
    <recommendedName>
        <fullName evidence="15">Formamidopyrimidine-DNA glycosylase</fullName>
        <shortName evidence="15">Fapy-DNA glycosylase</shortName>
        <ecNumber evidence="15">3.2.2.23</ecNumber>
    </recommendedName>
    <alternativeName>
        <fullName evidence="15">DNA-(apurinic or apyrimidinic site) lyase MutM</fullName>
        <shortName evidence="15">AP lyase MutM</shortName>
        <ecNumber evidence="15">4.2.99.18</ecNumber>
    </alternativeName>
</protein>
<dbReference type="Gene3D" id="1.10.8.50">
    <property type="match status" value="1"/>
</dbReference>
<feature type="domain" description="Formamidopyrimidine-DNA glycosylase catalytic" evidence="17">
    <location>
        <begin position="2"/>
        <end position="113"/>
    </location>
</feature>
<dbReference type="Gene3D" id="3.20.190.10">
    <property type="entry name" value="MutM-like, N-terminal"/>
    <property type="match status" value="1"/>
</dbReference>
<comment type="function">
    <text evidence="15">Involved in base excision repair of DNA damaged by oxidation or by mutagenic agents. Acts as DNA glycosylase that recognizes and removes damaged bases. Has a preference for oxidized purines, such as 7,8-dihydro-8-oxoguanine (8-oxoG). Has AP (apurinic/apyrimidinic) lyase activity and introduces nicks in the DNA strand. Cleaves the DNA backbone by beta-delta elimination to generate a single-strand break at the site of the removed base with both 3'- and 5'-phosphates.</text>
</comment>
<evidence type="ECO:0000259" key="16">
    <source>
        <dbReference type="PROSITE" id="PS51066"/>
    </source>
</evidence>
<organism evidence="18 19">
    <name type="scientific">Methylophaga frappieri (strain ATCC BAA-2434 / DSM 25690 / JAM7)</name>
    <dbReference type="NCBI Taxonomy" id="754477"/>
    <lineage>
        <taxon>Bacteria</taxon>
        <taxon>Pseudomonadati</taxon>
        <taxon>Pseudomonadota</taxon>
        <taxon>Gammaproteobacteria</taxon>
        <taxon>Thiotrichales</taxon>
        <taxon>Piscirickettsiaceae</taxon>
        <taxon>Methylophaga</taxon>
    </lineage>
</organism>
<comment type="catalytic activity">
    <reaction evidence="1 15">
        <text>Hydrolysis of DNA containing ring-opened 7-methylguanine residues, releasing 2,6-diamino-4-hydroxy-5-(N-methyl)formamidopyrimidine.</text>
        <dbReference type="EC" id="3.2.2.23"/>
    </reaction>
</comment>
<evidence type="ECO:0000256" key="5">
    <source>
        <dbReference type="ARBA" id="ARBA00022763"/>
    </source>
</evidence>
<keyword evidence="13 15" id="KW-0326">Glycosidase</keyword>
<dbReference type="KEGG" id="mec:Q7C_1192"/>
<feature type="domain" description="FPG-type" evidence="16">
    <location>
        <begin position="237"/>
        <end position="271"/>
    </location>
</feature>
<evidence type="ECO:0000256" key="11">
    <source>
        <dbReference type="ARBA" id="ARBA00023239"/>
    </source>
</evidence>
<dbReference type="eggNOG" id="COG0266">
    <property type="taxonomic scope" value="Bacteria"/>
</dbReference>
<dbReference type="SMART" id="SM01232">
    <property type="entry name" value="H2TH"/>
    <property type="match status" value="1"/>
</dbReference>
<evidence type="ECO:0000256" key="14">
    <source>
        <dbReference type="ARBA" id="ARBA00044632"/>
    </source>
</evidence>
<dbReference type="HAMAP" id="MF_00103">
    <property type="entry name" value="Fapy_DNA_glycosyl"/>
    <property type="match status" value="1"/>
</dbReference>
<feature type="binding site" evidence="15">
    <location>
        <position position="110"/>
    </location>
    <ligand>
        <name>DNA</name>
        <dbReference type="ChEBI" id="CHEBI:16991"/>
    </ligand>
</feature>
<evidence type="ECO:0000259" key="17">
    <source>
        <dbReference type="PROSITE" id="PS51068"/>
    </source>
</evidence>
<evidence type="ECO:0000256" key="12">
    <source>
        <dbReference type="ARBA" id="ARBA00023268"/>
    </source>
</evidence>
<dbReference type="GO" id="GO:0140078">
    <property type="term" value="F:class I DNA-(apurinic or apyrimidinic site) endonuclease activity"/>
    <property type="evidence" value="ECO:0007669"/>
    <property type="project" value="UniProtKB-EC"/>
</dbReference>
<dbReference type="Pfam" id="PF01149">
    <property type="entry name" value="Fapy_DNA_glyco"/>
    <property type="match status" value="1"/>
</dbReference>
<dbReference type="STRING" id="754477.Q7C_1192"/>
<keyword evidence="7 15" id="KW-0378">Hydrolase</keyword>
<feature type="active site" description="Schiff-base intermediate with DNA" evidence="15">
    <location>
        <position position="2"/>
    </location>
</feature>
<reference evidence="18 19" key="1">
    <citation type="journal article" date="2012" name="J. Bacteriol.">
        <title>Complete genome sequences of Methylophaga sp. strain JAM1 and Methylophaga sp. strain JAM7.</title>
        <authorList>
            <person name="Villeneuve C."/>
            <person name="Martineau C."/>
            <person name="Mauffrey F."/>
            <person name="Villemur R."/>
        </authorList>
    </citation>
    <scope>NUCLEOTIDE SEQUENCE [LARGE SCALE GENOMIC DNA]</scope>
    <source>
        <strain evidence="18 19">JAM7</strain>
    </source>
</reference>
<evidence type="ECO:0000256" key="1">
    <source>
        <dbReference type="ARBA" id="ARBA00001668"/>
    </source>
</evidence>
<keyword evidence="12 15" id="KW-0511">Multifunctional enzyme</keyword>
<dbReference type="InterPro" id="IPR015886">
    <property type="entry name" value="H2TH_FPG"/>
</dbReference>
<evidence type="ECO:0000256" key="13">
    <source>
        <dbReference type="ARBA" id="ARBA00023295"/>
    </source>
</evidence>
<dbReference type="GO" id="GO:0003684">
    <property type="term" value="F:damaged DNA binding"/>
    <property type="evidence" value="ECO:0007669"/>
    <property type="project" value="InterPro"/>
</dbReference>
<dbReference type="EC" id="3.2.2.23" evidence="15"/>
<dbReference type="PANTHER" id="PTHR22993">
    <property type="entry name" value="FORMAMIDOPYRIMIDINE-DNA GLYCOSYLASE"/>
    <property type="match status" value="1"/>
</dbReference>
<dbReference type="HOGENOM" id="CLU_038423_1_1_6"/>
<keyword evidence="11 15" id="KW-0456">Lyase</keyword>
<dbReference type="FunFam" id="3.20.190.10:FF:000001">
    <property type="entry name" value="Formamidopyrimidine-DNA glycosylase"/>
    <property type="match status" value="1"/>
</dbReference>
<comment type="cofactor">
    <cofactor evidence="15">
        <name>Zn(2+)</name>
        <dbReference type="ChEBI" id="CHEBI:29105"/>
    </cofactor>
    <text evidence="15">Binds 1 zinc ion per subunit.</text>
</comment>
<dbReference type="GO" id="GO:0006284">
    <property type="term" value="P:base-excision repair"/>
    <property type="evidence" value="ECO:0007669"/>
    <property type="project" value="InterPro"/>
</dbReference>
<evidence type="ECO:0000256" key="3">
    <source>
        <dbReference type="ARBA" id="ARBA00011245"/>
    </source>
</evidence>
<keyword evidence="4 15" id="KW-0479">Metal-binding</keyword>
<evidence type="ECO:0000256" key="2">
    <source>
        <dbReference type="ARBA" id="ARBA00009409"/>
    </source>
</evidence>
<evidence type="ECO:0000256" key="8">
    <source>
        <dbReference type="ARBA" id="ARBA00022833"/>
    </source>
</evidence>
<comment type="catalytic activity">
    <reaction evidence="14 15">
        <text>2'-deoxyribonucleotide-(2'-deoxyribose 5'-phosphate)-2'-deoxyribonucleotide-DNA = a 3'-end 2'-deoxyribonucleotide-(2,3-dehydro-2,3-deoxyribose 5'-phosphate)-DNA + a 5'-end 5'-phospho-2'-deoxyribonucleoside-DNA + H(+)</text>
        <dbReference type="Rhea" id="RHEA:66592"/>
        <dbReference type="Rhea" id="RHEA-COMP:13180"/>
        <dbReference type="Rhea" id="RHEA-COMP:16897"/>
        <dbReference type="Rhea" id="RHEA-COMP:17067"/>
        <dbReference type="ChEBI" id="CHEBI:15378"/>
        <dbReference type="ChEBI" id="CHEBI:136412"/>
        <dbReference type="ChEBI" id="CHEBI:157695"/>
        <dbReference type="ChEBI" id="CHEBI:167181"/>
        <dbReference type="EC" id="4.2.99.18"/>
    </reaction>
</comment>
<dbReference type="EMBL" id="CP003380">
    <property type="protein sequence ID" value="AFJ02345.1"/>
    <property type="molecule type" value="Genomic_DNA"/>
</dbReference>
<evidence type="ECO:0000256" key="4">
    <source>
        <dbReference type="ARBA" id="ARBA00022723"/>
    </source>
</evidence>
<dbReference type="Proteomes" id="UP000009145">
    <property type="component" value="Chromosome"/>
</dbReference>
<dbReference type="PATRIC" id="fig|754477.3.peg.1172"/>
<dbReference type="CDD" id="cd08966">
    <property type="entry name" value="EcFpg-like_N"/>
    <property type="match status" value="1"/>
</dbReference>
<dbReference type="Pfam" id="PF06831">
    <property type="entry name" value="H2TH"/>
    <property type="match status" value="1"/>
</dbReference>
<evidence type="ECO:0000256" key="9">
    <source>
        <dbReference type="ARBA" id="ARBA00023125"/>
    </source>
</evidence>
<dbReference type="InterPro" id="IPR010979">
    <property type="entry name" value="Ribosomal_uS13-like_H2TH"/>
</dbReference>
<evidence type="ECO:0000313" key="19">
    <source>
        <dbReference type="Proteomes" id="UP000009145"/>
    </source>
</evidence>
<dbReference type="SUPFAM" id="SSF57716">
    <property type="entry name" value="Glucocorticoid receptor-like (DNA-binding domain)"/>
    <property type="match status" value="1"/>
</dbReference>
<feature type="binding site" evidence="15">
    <location>
        <position position="152"/>
    </location>
    <ligand>
        <name>DNA</name>
        <dbReference type="ChEBI" id="CHEBI:16991"/>
    </ligand>
</feature>
<evidence type="ECO:0000313" key="18">
    <source>
        <dbReference type="EMBL" id="AFJ02345.1"/>
    </source>
</evidence>
<evidence type="ECO:0000256" key="15">
    <source>
        <dbReference type="HAMAP-Rule" id="MF_00103"/>
    </source>
</evidence>
<dbReference type="PANTHER" id="PTHR22993:SF9">
    <property type="entry name" value="FORMAMIDOPYRIMIDINE-DNA GLYCOSYLASE"/>
    <property type="match status" value="1"/>
</dbReference>
<keyword evidence="10 15" id="KW-0234">DNA repair</keyword>
<feature type="active site" description="Proton donor; for delta-elimination activity" evidence="15">
    <location>
        <position position="261"/>
    </location>
</feature>
<dbReference type="SUPFAM" id="SSF46946">
    <property type="entry name" value="S13-like H2TH domain"/>
    <property type="match status" value="1"/>
</dbReference>
<keyword evidence="9 15" id="KW-0238">DNA-binding</keyword>
<feature type="active site" description="Proton donor" evidence="15">
    <location>
        <position position="3"/>
    </location>
</feature>
<dbReference type="GO" id="GO:0008270">
    <property type="term" value="F:zinc ion binding"/>
    <property type="evidence" value="ECO:0007669"/>
    <property type="project" value="UniProtKB-UniRule"/>
</dbReference>
<comment type="similarity">
    <text evidence="2 15">Belongs to the FPG family.</text>
</comment>
<keyword evidence="8 15" id="KW-0862">Zinc</keyword>
<dbReference type="InterPro" id="IPR012319">
    <property type="entry name" value="FPG_cat"/>
</dbReference>
<keyword evidence="6 15" id="KW-0863">Zinc-finger</keyword>
<dbReference type="RefSeq" id="WP_014703765.1">
    <property type="nucleotide sequence ID" value="NC_017856.1"/>
</dbReference>
<dbReference type="SUPFAM" id="SSF81624">
    <property type="entry name" value="N-terminal domain of MutM-like DNA repair proteins"/>
    <property type="match status" value="1"/>
</dbReference>
<dbReference type="NCBIfam" id="TIGR00577">
    <property type="entry name" value="fpg"/>
    <property type="match status" value="1"/>
</dbReference>
<dbReference type="InterPro" id="IPR035937">
    <property type="entry name" value="FPG_N"/>
</dbReference>
<feature type="binding site" evidence="15">
    <location>
        <position position="91"/>
    </location>
    <ligand>
        <name>DNA</name>
        <dbReference type="ChEBI" id="CHEBI:16991"/>
    </ligand>
</feature>
<dbReference type="SMART" id="SM00898">
    <property type="entry name" value="Fapy_DNA_glyco"/>
    <property type="match status" value="1"/>
</dbReference>
<feature type="active site" description="Proton donor; for beta-elimination activity" evidence="15">
    <location>
        <position position="58"/>
    </location>
</feature>
<evidence type="ECO:0000256" key="7">
    <source>
        <dbReference type="ARBA" id="ARBA00022801"/>
    </source>
</evidence>
<dbReference type="InterPro" id="IPR000214">
    <property type="entry name" value="Znf_DNA_glyclase/AP_lyase"/>
</dbReference>
<dbReference type="AlphaFoldDB" id="I1YHF2"/>
<gene>
    <name evidence="15" type="primary">mutM</name>
    <name evidence="15" type="synonym">fpg</name>
    <name evidence="18" type="ordered locus">Q7C_1192</name>
</gene>
<sequence>MPELPEVETTRVGIAPHIEGQIIERVIVRDYRLRWPIPADIEKILTGQQILQVQRRAKYLLFKTPTGTLIMHLGMSGRMRVVDTPVKPAKHDHVDITFRNGLTLRFTDPRRFGAMLWTTTSTDLHPLIHHLGPEPLSEDFTGDSLYQRSRKRQVSIKTFIMNAEIVVGVGNIYASEACFLARLHPEMKAGKLTRPQAERLATAIKTVLEKAIAAGGTTLRDFRDAAGNPGYFAQKLFVYARANQPCRHCDQIIVQCRQANRATFFCPGCQKG</sequence>
<dbReference type="FunFam" id="1.10.8.50:FF:000003">
    <property type="entry name" value="Formamidopyrimidine-DNA glycosylase"/>
    <property type="match status" value="1"/>
</dbReference>
<comment type="subunit">
    <text evidence="3 15">Monomer.</text>
</comment>
<dbReference type="PROSITE" id="PS51068">
    <property type="entry name" value="FPG_CAT"/>
    <property type="match status" value="1"/>
</dbReference>